<feature type="domain" description="Response regulatory" evidence="8">
    <location>
        <begin position="2"/>
        <end position="116"/>
    </location>
</feature>
<proteinExistence type="predicted"/>
<dbReference type="InterPro" id="IPR039420">
    <property type="entry name" value="WalR-like"/>
</dbReference>
<dbReference type="SUPFAM" id="SSF52172">
    <property type="entry name" value="CheY-like"/>
    <property type="match status" value="1"/>
</dbReference>
<dbReference type="CDD" id="cd00383">
    <property type="entry name" value="trans_reg_C"/>
    <property type="match status" value="1"/>
</dbReference>
<gene>
    <name evidence="10" type="ORF">CFH80_07795</name>
</gene>
<evidence type="ECO:0000259" key="8">
    <source>
        <dbReference type="PROSITE" id="PS50110"/>
    </source>
</evidence>
<keyword evidence="5" id="KW-0804">Transcription</keyword>
<evidence type="ECO:0000256" key="7">
    <source>
        <dbReference type="PROSITE-ProRule" id="PRU01091"/>
    </source>
</evidence>
<dbReference type="Pfam" id="PF00486">
    <property type="entry name" value="Trans_reg_C"/>
    <property type="match status" value="1"/>
</dbReference>
<evidence type="ECO:0000256" key="4">
    <source>
        <dbReference type="ARBA" id="ARBA00023125"/>
    </source>
</evidence>
<accession>A0A2D3W3C3</accession>
<dbReference type="Pfam" id="PF00072">
    <property type="entry name" value="Response_reg"/>
    <property type="match status" value="1"/>
</dbReference>
<protein>
    <submittedName>
        <fullName evidence="10">DNA-binding response regulator</fullName>
    </submittedName>
</protein>
<dbReference type="EMBL" id="DLUG01000202">
    <property type="protein sequence ID" value="DAB35892.1"/>
    <property type="molecule type" value="Genomic_DNA"/>
</dbReference>
<dbReference type="PROSITE" id="PS51755">
    <property type="entry name" value="OMPR_PHOB"/>
    <property type="match status" value="1"/>
</dbReference>
<keyword evidence="4 7" id="KW-0238">DNA-binding</keyword>
<feature type="DNA-binding region" description="OmpR/PhoB-type" evidence="7">
    <location>
        <begin position="125"/>
        <end position="218"/>
    </location>
</feature>
<dbReference type="PROSITE" id="PS50110">
    <property type="entry name" value="RESPONSE_REGULATORY"/>
    <property type="match status" value="1"/>
</dbReference>
<dbReference type="Gene3D" id="3.40.50.2300">
    <property type="match status" value="1"/>
</dbReference>
<evidence type="ECO:0000313" key="11">
    <source>
        <dbReference type="Proteomes" id="UP000231638"/>
    </source>
</evidence>
<dbReference type="Proteomes" id="UP000231638">
    <property type="component" value="Unassembled WGS sequence"/>
</dbReference>
<sequence>MKILLLEDDYAYKESIQDSLEEMGYAVDAFEDGQKALDALFENRYHLALLDIRVPNVDGYEILKQIRKAKLDLPIIFITSLTDINNLSLGYELGCNDYIRKPFSLKELQYRVTQALNAYHMRTTLDITLCHGFSYRLEDQSLWFDAIQIPLTQYEKKLLFLLVKNRGNYISTENIHAYVWEDKAVGDNDIRMLVKKLRDKTDKELIVTAKGIGYKIEKCHA</sequence>
<dbReference type="SMART" id="SM00862">
    <property type="entry name" value="Trans_reg_C"/>
    <property type="match status" value="1"/>
</dbReference>
<dbReference type="CDD" id="cd17574">
    <property type="entry name" value="REC_OmpR"/>
    <property type="match status" value="1"/>
</dbReference>
<dbReference type="InterPro" id="IPR036388">
    <property type="entry name" value="WH-like_DNA-bd_sf"/>
</dbReference>
<evidence type="ECO:0000313" key="10">
    <source>
        <dbReference type="EMBL" id="DAB35892.1"/>
    </source>
</evidence>
<evidence type="ECO:0000259" key="9">
    <source>
        <dbReference type="PROSITE" id="PS51755"/>
    </source>
</evidence>
<keyword evidence="2" id="KW-0902">Two-component regulatory system</keyword>
<evidence type="ECO:0000256" key="2">
    <source>
        <dbReference type="ARBA" id="ARBA00023012"/>
    </source>
</evidence>
<dbReference type="SMART" id="SM00448">
    <property type="entry name" value="REC"/>
    <property type="match status" value="1"/>
</dbReference>
<dbReference type="GO" id="GO:0000976">
    <property type="term" value="F:transcription cis-regulatory region binding"/>
    <property type="evidence" value="ECO:0007669"/>
    <property type="project" value="TreeGrafter"/>
</dbReference>
<evidence type="ECO:0000256" key="3">
    <source>
        <dbReference type="ARBA" id="ARBA00023015"/>
    </source>
</evidence>
<name>A0A2D3W3C3_9BACT</name>
<dbReference type="GO" id="GO:0032993">
    <property type="term" value="C:protein-DNA complex"/>
    <property type="evidence" value="ECO:0007669"/>
    <property type="project" value="TreeGrafter"/>
</dbReference>
<organism evidence="10 11">
    <name type="scientific">Sulfurospirillum cavolei</name>
    <dbReference type="NCBI Taxonomy" id="366522"/>
    <lineage>
        <taxon>Bacteria</taxon>
        <taxon>Pseudomonadati</taxon>
        <taxon>Campylobacterota</taxon>
        <taxon>Epsilonproteobacteria</taxon>
        <taxon>Campylobacterales</taxon>
        <taxon>Sulfurospirillaceae</taxon>
        <taxon>Sulfurospirillum</taxon>
    </lineage>
</organism>
<dbReference type="GO" id="GO:0006355">
    <property type="term" value="P:regulation of DNA-templated transcription"/>
    <property type="evidence" value="ECO:0007669"/>
    <property type="project" value="InterPro"/>
</dbReference>
<dbReference type="GO" id="GO:0005829">
    <property type="term" value="C:cytosol"/>
    <property type="evidence" value="ECO:0007669"/>
    <property type="project" value="TreeGrafter"/>
</dbReference>
<keyword evidence="3" id="KW-0805">Transcription regulation</keyword>
<dbReference type="InterPro" id="IPR001789">
    <property type="entry name" value="Sig_transdc_resp-reg_receiver"/>
</dbReference>
<dbReference type="InterPro" id="IPR011006">
    <property type="entry name" value="CheY-like_superfamily"/>
</dbReference>
<dbReference type="AlphaFoldDB" id="A0A2D3W3C3"/>
<reference evidence="10 11" key="1">
    <citation type="journal article" date="2017" name="Front. Microbiol.">
        <title>Comparative Genomic Analysis of the Class Epsilonproteobacteria and Proposed Reclassification to Epsilonbacteraeota (phyl. nov.).</title>
        <authorList>
            <person name="Waite D.W."/>
            <person name="Vanwonterghem I."/>
            <person name="Rinke C."/>
            <person name="Parks D.H."/>
            <person name="Zhang Y."/>
            <person name="Takai K."/>
            <person name="Sievert S.M."/>
            <person name="Simon J."/>
            <person name="Campbell B.J."/>
            <person name="Hanson T.E."/>
            <person name="Woyke T."/>
            <person name="Klotz M.G."/>
            <person name="Hugenholtz P."/>
        </authorList>
    </citation>
    <scope>NUCLEOTIDE SEQUENCE [LARGE SCALE GENOMIC DNA]</scope>
    <source>
        <strain evidence="10">UBA11420</strain>
    </source>
</reference>
<feature type="domain" description="OmpR/PhoB-type" evidence="9">
    <location>
        <begin position="125"/>
        <end position="218"/>
    </location>
</feature>
<evidence type="ECO:0000256" key="1">
    <source>
        <dbReference type="ARBA" id="ARBA00022553"/>
    </source>
</evidence>
<dbReference type="PANTHER" id="PTHR48111">
    <property type="entry name" value="REGULATOR OF RPOS"/>
    <property type="match status" value="1"/>
</dbReference>
<keyword evidence="1 6" id="KW-0597">Phosphoprotein</keyword>
<dbReference type="STRING" id="366522.GCA_001548055_02510"/>
<dbReference type="InterPro" id="IPR001867">
    <property type="entry name" value="OmpR/PhoB-type_DNA-bd"/>
</dbReference>
<feature type="modified residue" description="4-aspartylphosphate" evidence="6">
    <location>
        <position position="51"/>
    </location>
</feature>
<dbReference type="Gene3D" id="1.10.10.10">
    <property type="entry name" value="Winged helix-like DNA-binding domain superfamily/Winged helix DNA-binding domain"/>
    <property type="match status" value="1"/>
</dbReference>
<evidence type="ECO:0000256" key="6">
    <source>
        <dbReference type="PROSITE-ProRule" id="PRU00169"/>
    </source>
</evidence>
<comment type="caution">
    <text evidence="10">The sequence shown here is derived from an EMBL/GenBank/DDBJ whole genome shotgun (WGS) entry which is preliminary data.</text>
</comment>
<evidence type="ECO:0000256" key="5">
    <source>
        <dbReference type="ARBA" id="ARBA00023163"/>
    </source>
</evidence>
<dbReference type="PANTHER" id="PTHR48111:SF21">
    <property type="entry name" value="DNA-BINDING DUAL MASTER TRANSCRIPTIONAL REGULATOR RPAA"/>
    <property type="match status" value="1"/>
</dbReference>
<dbReference type="GO" id="GO:0000156">
    <property type="term" value="F:phosphorelay response regulator activity"/>
    <property type="evidence" value="ECO:0007669"/>
    <property type="project" value="TreeGrafter"/>
</dbReference>